<protein>
    <recommendedName>
        <fullName evidence="3">Replication factor A C-terminal domain-containing protein</fullName>
    </recommendedName>
</protein>
<accession>A0A8S9FL32</accession>
<evidence type="ECO:0000256" key="1">
    <source>
        <dbReference type="SAM" id="MobiDB-lite"/>
    </source>
</evidence>
<proteinExistence type="predicted"/>
<gene>
    <name evidence="2" type="ORF">F2Q70_00030962</name>
</gene>
<dbReference type="AlphaFoldDB" id="A0A8S9FL32"/>
<dbReference type="InterPro" id="IPR012340">
    <property type="entry name" value="NA-bd_OB-fold"/>
</dbReference>
<dbReference type="SUPFAM" id="SSF50249">
    <property type="entry name" value="Nucleic acid-binding proteins"/>
    <property type="match status" value="1"/>
</dbReference>
<comment type="caution">
    <text evidence="2">The sequence shown here is derived from an EMBL/GenBank/DDBJ whole genome shotgun (WGS) entry which is preliminary data.</text>
</comment>
<feature type="compositionally biased region" description="Polar residues" evidence="1">
    <location>
        <begin position="229"/>
        <end position="239"/>
    </location>
</feature>
<dbReference type="Gene3D" id="2.40.50.140">
    <property type="entry name" value="Nucleic acid-binding proteins"/>
    <property type="match status" value="1"/>
</dbReference>
<evidence type="ECO:0000313" key="2">
    <source>
        <dbReference type="EMBL" id="KAF2534653.1"/>
    </source>
</evidence>
<evidence type="ECO:0008006" key="3">
    <source>
        <dbReference type="Google" id="ProtNLM"/>
    </source>
</evidence>
<dbReference type="EMBL" id="QGKY02002305">
    <property type="protein sequence ID" value="KAF2534653.1"/>
    <property type="molecule type" value="Genomic_DNA"/>
</dbReference>
<name>A0A8S9FL32_BRACR</name>
<reference evidence="2" key="1">
    <citation type="submission" date="2019-12" db="EMBL/GenBank/DDBJ databases">
        <title>Genome sequencing and annotation of Brassica cretica.</title>
        <authorList>
            <person name="Studholme D.J."/>
            <person name="Sarris P.F."/>
        </authorList>
    </citation>
    <scope>NUCLEOTIDE SEQUENCE</scope>
    <source>
        <strain evidence="2">PFS-102/07</strain>
        <tissue evidence="2">Leaf</tissue>
    </source>
</reference>
<sequence>MATQEEDCKIICSIESIDTDWSWFIFGHVSWNRRNKRCLRIKSKEGGNLPPNEKPLFWCTSCRVNTTTVTPQFKLHLIVKDDTSTCKLMLLDSVAKVVVGCDAKDIWDGFYEEIEDPDILPQTITYLVGKSICFGLTLGSENVKNGSDIFLVSQVWSGDNILQIESNSEPITHVSSASSIMSDIFLVSQVWSGDNILQIESNSEPITHVSSASSIMSGGEVSLTEKSEANSSEGSSTPFSKRKEKDQVDQTSTSKKLCTKVVKMEKIKDDELNV</sequence>
<organism evidence="2">
    <name type="scientific">Brassica cretica</name>
    <name type="common">Mustard</name>
    <dbReference type="NCBI Taxonomy" id="69181"/>
    <lineage>
        <taxon>Eukaryota</taxon>
        <taxon>Viridiplantae</taxon>
        <taxon>Streptophyta</taxon>
        <taxon>Embryophyta</taxon>
        <taxon>Tracheophyta</taxon>
        <taxon>Spermatophyta</taxon>
        <taxon>Magnoliopsida</taxon>
        <taxon>eudicotyledons</taxon>
        <taxon>Gunneridae</taxon>
        <taxon>Pentapetalae</taxon>
        <taxon>rosids</taxon>
        <taxon>malvids</taxon>
        <taxon>Brassicales</taxon>
        <taxon>Brassicaceae</taxon>
        <taxon>Brassiceae</taxon>
        <taxon>Brassica</taxon>
    </lineage>
</organism>
<feature type="region of interest" description="Disordered" evidence="1">
    <location>
        <begin position="220"/>
        <end position="255"/>
    </location>
</feature>